<dbReference type="PROSITE" id="PS51257">
    <property type="entry name" value="PROKAR_LIPOPROTEIN"/>
    <property type="match status" value="1"/>
</dbReference>
<evidence type="ECO:0000313" key="2">
    <source>
        <dbReference type="Proteomes" id="UP000293377"/>
    </source>
</evidence>
<dbReference type="AlphaFoldDB" id="A0A4Q6I4T9"/>
<gene>
    <name evidence="1" type="ORF">DRF75_01690</name>
</gene>
<accession>A0A4Q6I4T9</accession>
<sequence>MRLLKILLLIVLMCTVSSCITFSKRERRIKSPCINSVNSDSPCRKYPVNDHWLKH</sequence>
<name>A0A4Q6I4T9_9RICK</name>
<dbReference type="Proteomes" id="UP000293377">
    <property type="component" value="Unassembled WGS sequence"/>
</dbReference>
<dbReference type="EMBL" id="QOHL01000005">
    <property type="protein sequence ID" value="RZB12892.1"/>
    <property type="molecule type" value="Genomic_DNA"/>
</dbReference>
<protein>
    <submittedName>
        <fullName evidence="1">Type IV secretion system protein VirB7</fullName>
    </submittedName>
</protein>
<proteinExistence type="predicted"/>
<organism evidence="1 2">
    <name type="scientific">Ehrlichia minasensis</name>
    <dbReference type="NCBI Taxonomy" id="1242993"/>
    <lineage>
        <taxon>Bacteria</taxon>
        <taxon>Pseudomonadati</taxon>
        <taxon>Pseudomonadota</taxon>
        <taxon>Alphaproteobacteria</taxon>
        <taxon>Rickettsiales</taxon>
        <taxon>Anaplasmataceae</taxon>
        <taxon>Ehrlichia</taxon>
    </lineage>
</organism>
<keyword evidence="2" id="KW-1185">Reference proteome</keyword>
<comment type="caution">
    <text evidence="1">The sequence shown here is derived from an EMBL/GenBank/DDBJ whole genome shotgun (WGS) entry which is preliminary data.</text>
</comment>
<reference evidence="1 2" key="1">
    <citation type="submission" date="2018-06" db="EMBL/GenBank/DDBJ databases">
        <title>Complete Genome Sequence of Ehrlichia minasensis Isolated From Cattle.</title>
        <authorList>
            <person name="Aguiar D.M."/>
            <person name="Araujo J.P.A.Jr."/>
            <person name="Nakazato L."/>
            <person name="Bard E."/>
            <person name="Cabezas-Cruz A."/>
        </authorList>
    </citation>
    <scope>NUCLEOTIDE SEQUENCE [LARGE SCALE GENOMIC DNA]</scope>
    <source>
        <strain evidence="1 2">B11</strain>
    </source>
</reference>
<evidence type="ECO:0000313" key="1">
    <source>
        <dbReference type="EMBL" id="RZB12892.1"/>
    </source>
</evidence>